<dbReference type="InterPro" id="IPR014535">
    <property type="entry name" value="Hpre_diP_synt_I"/>
</dbReference>
<feature type="transmembrane region" description="Helical" evidence="1">
    <location>
        <begin position="67"/>
        <end position="98"/>
    </location>
</feature>
<protein>
    <submittedName>
        <fullName evidence="2">Gx transporter family protein</fullName>
    </submittedName>
</protein>
<keyword evidence="3" id="KW-1185">Reference proteome</keyword>
<name>A0ABV0EFW8_9BURK</name>
<evidence type="ECO:0000313" key="3">
    <source>
        <dbReference type="Proteomes" id="UP001482231"/>
    </source>
</evidence>
<accession>A0ABV0EFW8</accession>
<dbReference type="Gene3D" id="1.10.1760.20">
    <property type="match status" value="1"/>
</dbReference>
<dbReference type="InterPro" id="IPR010898">
    <property type="entry name" value="Hpre_diP_synth_I"/>
</dbReference>
<evidence type="ECO:0000256" key="1">
    <source>
        <dbReference type="SAM" id="Phobius"/>
    </source>
</evidence>
<sequence length="174" mass="18099">MRITLPVTAEDRRIAWLASLALGLTLAENALPSPLPGVKPGLANIVTLVVLDRFGWRVAAWVSALRVVAGSILLGTFLSPGFVLSFVGALAALLALAATRPLPAKWFGPVTHSVVAAFAHLSGQLAVVYLWLIPHAGLVSLVPVLAGAALVFGTVNGLAATRLLQQLPLRPKPA</sequence>
<feature type="transmembrane region" description="Helical" evidence="1">
    <location>
        <begin position="110"/>
        <end position="132"/>
    </location>
</feature>
<gene>
    <name evidence="2" type="ORF">V6E02_03435</name>
</gene>
<keyword evidence="1" id="KW-1133">Transmembrane helix</keyword>
<keyword evidence="1" id="KW-0472">Membrane</keyword>
<reference evidence="2 3" key="1">
    <citation type="submission" date="2024-02" db="EMBL/GenBank/DDBJ databases">
        <title>New thermophilic sulfur-oxidizing bacteria from a hot springs of the Uzon caldera (Kamchatka, Russia).</title>
        <authorList>
            <person name="Dukat A.M."/>
            <person name="Elcheninov A.G."/>
            <person name="Frolov E.N."/>
        </authorList>
    </citation>
    <scope>NUCLEOTIDE SEQUENCE [LARGE SCALE GENOMIC DNA]</scope>
    <source>
        <strain evidence="2 3">AK1</strain>
    </source>
</reference>
<organism evidence="2 3">
    <name type="scientific">Thiobacter aerophilum</name>
    <dbReference type="NCBI Taxonomy" id="3121275"/>
    <lineage>
        <taxon>Bacteria</taxon>
        <taxon>Pseudomonadati</taxon>
        <taxon>Pseudomonadota</taxon>
        <taxon>Betaproteobacteria</taxon>
        <taxon>Burkholderiales</taxon>
        <taxon>Thiobacteraceae</taxon>
        <taxon>Thiobacter</taxon>
    </lineage>
</organism>
<dbReference type="EMBL" id="JBAJEX010000002">
    <property type="protein sequence ID" value="MEO1766267.1"/>
    <property type="molecule type" value="Genomic_DNA"/>
</dbReference>
<dbReference type="PIRSF" id="PIRSF027391">
    <property type="entry name" value="Hpre_diP_synt_I"/>
    <property type="match status" value="1"/>
</dbReference>
<dbReference type="RefSeq" id="WP_347307187.1">
    <property type="nucleotide sequence ID" value="NZ_JBAJEX010000002.1"/>
</dbReference>
<dbReference type="Proteomes" id="UP001482231">
    <property type="component" value="Unassembled WGS sequence"/>
</dbReference>
<comment type="caution">
    <text evidence="2">The sequence shown here is derived from an EMBL/GenBank/DDBJ whole genome shotgun (WGS) entry which is preliminary data.</text>
</comment>
<feature type="transmembrane region" description="Helical" evidence="1">
    <location>
        <begin position="138"/>
        <end position="160"/>
    </location>
</feature>
<dbReference type="Pfam" id="PF07456">
    <property type="entry name" value="Hpre_diP_synt_I"/>
    <property type="match status" value="1"/>
</dbReference>
<proteinExistence type="predicted"/>
<keyword evidence="1" id="KW-0812">Transmembrane</keyword>
<evidence type="ECO:0000313" key="2">
    <source>
        <dbReference type="EMBL" id="MEO1766267.1"/>
    </source>
</evidence>